<reference evidence="1" key="1">
    <citation type="journal article" date="2021" name="Proc. Natl. Acad. Sci. U.S.A.">
        <title>A Catalog of Tens of Thousands of Viruses from Human Metagenomes Reveals Hidden Associations with Chronic Diseases.</title>
        <authorList>
            <person name="Tisza M.J."/>
            <person name="Buck C.B."/>
        </authorList>
    </citation>
    <scope>NUCLEOTIDE SEQUENCE</scope>
    <source>
        <strain evidence="1">CtaOv25</strain>
    </source>
</reference>
<protein>
    <submittedName>
        <fullName evidence="1">Putative DNA double-strand break repair triphosphate</fullName>
    </submittedName>
</protein>
<organism evidence="1">
    <name type="scientific">Myoviridae sp. ctaOv25</name>
    <dbReference type="NCBI Taxonomy" id="2827290"/>
    <lineage>
        <taxon>Viruses</taxon>
        <taxon>Duplodnaviria</taxon>
        <taxon>Heunggongvirae</taxon>
        <taxon>Uroviricota</taxon>
        <taxon>Caudoviricetes</taxon>
    </lineage>
</organism>
<sequence length="380" mass="45415">MPIDETLNEISMLKHQLMDKYYSFIIVAGDYFDRKLYSYEKYIIIANDLFLFLLNHCDKLRMINGTKSHDNDQYNIFKQYEEKAIYKLLDKEIDFKVINTVEEEYLFEELRVLYVPEEYVYDKREYYKNFFLEEGIYDYVFGHGVIQEAMTNAVRNIKKDSNQRKKAPVFTTAELKRICKGQVYFGHYHVNTNIDNRVFYVGSLSRYKFGEEEPKGFYEISTNGEDYKNHFVENVHTQSYVKIMYSYQDKIFSEGVDLVKELNNIKERKKTSGIDHLKLIFNIPDDYPKSEFFINLVNDVFRDCDDIKVEITNGYIVTKRNTNKEEVKEVLDNYPYIFNKGVNIEDQISYFIHDKNKKDILPNQVKKYLNFKAIDLLKGE</sequence>
<evidence type="ECO:0000313" key="1">
    <source>
        <dbReference type="EMBL" id="DAE26534.1"/>
    </source>
</evidence>
<dbReference type="EMBL" id="BK015820">
    <property type="protein sequence ID" value="DAE26534.1"/>
    <property type="molecule type" value="Genomic_DNA"/>
</dbReference>
<dbReference type="InterPro" id="IPR029052">
    <property type="entry name" value="Metallo-depent_PP-like"/>
</dbReference>
<name>A0A8S5R509_9CAUD</name>
<accession>A0A8S5R509</accession>
<dbReference type="Gene3D" id="3.60.21.10">
    <property type="match status" value="1"/>
</dbReference>
<dbReference type="SUPFAM" id="SSF56300">
    <property type="entry name" value="Metallo-dependent phosphatases"/>
    <property type="match status" value="1"/>
</dbReference>
<proteinExistence type="predicted"/>